<keyword evidence="2" id="KW-0067">ATP-binding</keyword>
<sequence length="384" mass="45259">MNYIIDLIRYENENTNVDFKSHQYKKEQNENFLKDIISLANAISKDDKYIIIGIKHHSNGNRDLIGIQEPFVDDATYQQLVDSNVEPTINFKYFPFEYDEKLFGIFKITNCSNPPYMMKKNYGNLKLGDAFIRKGSFQNRLSRKDIDNQNEQILNNDISENIEVSFEENDIVKIKNFEKIFFELPSIKKSKEIQEIIERKEKSGSILSEITLKGFDPFSFVPYEKRSLSELKENLKNIESDYLESDYYCFFEKNSLKINFFIHNESNDFLDDVSIELIVEKDNRFSISDKIYRKPISHHPLRVATFKTPTFDEINYPQVEIKENEYKISSQIDKVKHKLPTEVFKVPLRITILPNDENISLKFKIKLYAKNIKNPILKTLEVIA</sequence>
<dbReference type="Proteomes" id="UP000548067">
    <property type="component" value="Unassembled WGS sequence"/>
</dbReference>
<dbReference type="AlphaFoldDB" id="A0A848N281"/>
<proteinExistence type="predicted"/>
<dbReference type="GO" id="GO:0005524">
    <property type="term" value="F:ATP binding"/>
    <property type="evidence" value="ECO:0007669"/>
    <property type="project" value="UniProtKB-KW"/>
</dbReference>
<dbReference type="Pfam" id="PF04326">
    <property type="entry name" value="SLFN_AlbA_2"/>
    <property type="match status" value="1"/>
</dbReference>
<accession>A0A848N281</accession>
<dbReference type="InterPro" id="IPR007421">
    <property type="entry name" value="Schlafen_AlbA_2_dom"/>
</dbReference>
<dbReference type="Gene3D" id="3.30.950.30">
    <property type="entry name" value="Schlafen, AAA domain"/>
    <property type="match status" value="1"/>
</dbReference>
<reference evidence="2 3" key="1">
    <citation type="submission" date="2020-04" db="EMBL/GenBank/DDBJ databases">
        <title>Genome analysis and antimicrobial resistance characteristics of Chryseobacterium aquaticum isolated from farmed salmonids.</title>
        <authorList>
            <person name="Saticioglu I.B."/>
            <person name="Duman M."/>
            <person name="Altun S."/>
        </authorList>
    </citation>
    <scope>NUCLEOTIDE SEQUENCE [LARGE SCALE GENOMIC DNA]</scope>
    <source>
        <strain evidence="2 3">C-174</strain>
    </source>
</reference>
<protein>
    <submittedName>
        <fullName evidence="2">ATP-binding protein</fullName>
    </submittedName>
</protein>
<organism evidence="2 3">
    <name type="scientific">Chryseobacterium aquaticum</name>
    <dbReference type="NCBI Taxonomy" id="452084"/>
    <lineage>
        <taxon>Bacteria</taxon>
        <taxon>Pseudomonadati</taxon>
        <taxon>Bacteroidota</taxon>
        <taxon>Flavobacteriia</taxon>
        <taxon>Flavobacteriales</taxon>
        <taxon>Weeksellaceae</taxon>
        <taxon>Chryseobacterium group</taxon>
        <taxon>Chryseobacterium</taxon>
    </lineage>
</organism>
<feature type="domain" description="Schlafen AlbA-2" evidence="1">
    <location>
        <begin position="13"/>
        <end position="137"/>
    </location>
</feature>
<keyword evidence="2" id="KW-0547">Nucleotide-binding</keyword>
<evidence type="ECO:0000313" key="3">
    <source>
        <dbReference type="Proteomes" id="UP000548067"/>
    </source>
</evidence>
<evidence type="ECO:0000313" key="2">
    <source>
        <dbReference type="EMBL" id="NMR32955.1"/>
    </source>
</evidence>
<comment type="caution">
    <text evidence="2">The sequence shown here is derived from an EMBL/GenBank/DDBJ whole genome shotgun (WGS) entry which is preliminary data.</text>
</comment>
<evidence type="ECO:0000259" key="1">
    <source>
        <dbReference type="Pfam" id="PF04326"/>
    </source>
</evidence>
<gene>
    <name evidence="2" type="ORF">HIO71_01905</name>
</gene>
<dbReference type="InterPro" id="IPR038461">
    <property type="entry name" value="Schlafen_AlbA_2_dom_sf"/>
</dbReference>
<name>A0A848N281_9FLAO</name>
<dbReference type="EMBL" id="JABCJF010000001">
    <property type="protein sequence ID" value="NMR32955.1"/>
    <property type="molecule type" value="Genomic_DNA"/>
</dbReference>
<dbReference type="RefSeq" id="WP_169320102.1">
    <property type="nucleotide sequence ID" value="NZ_JABCJF010000001.1"/>
</dbReference>